<accession>A0AAW0YDV0</accession>
<evidence type="ECO:0000259" key="12">
    <source>
        <dbReference type="PROSITE" id="PS50240"/>
    </source>
</evidence>
<dbReference type="GO" id="GO:0005576">
    <property type="term" value="C:extracellular region"/>
    <property type="evidence" value="ECO:0007669"/>
    <property type="project" value="UniProtKB-SubCell"/>
</dbReference>
<reference evidence="13 14" key="1">
    <citation type="journal article" date="2024" name="BMC Genomics">
        <title>Genome assembly of redclaw crayfish (Cherax quadricarinatus) provides insights into its immune adaptation and hypoxia tolerance.</title>
        <authorList>
            <person name="Liu Z."/>
            <person name="Zheng J."/>
            <person name="Li H."/>
            <person name="Fang K."/>
            <person name="Wang S."/>
            <person name="He J."/>
            <person name="Zhou D."/>
            <person name="Weng S."/>
            <person name="Chi M."/>
            <person name="Gu Z."/>
            <person name="He J."/>
            <person name="Li F."/>
            <person name="Wang M."/>
        </authorList>
    </citation>
    <scope>NUCLEOTIDE SEQUENCE [LARGE SCALE GENOMIC DNA]</scope>
    <source>
        <strain evidence="13">ZL_2023a</strain>
    </source>
</reference>
<keyword evidence="1 10" id="KW-0645">Protease</keyword>
<proteinExistence type="inferred from homology"/>
<comment type="similarity">
    <text evidence="9 11">Belongs to the peptidase S1 family. CLIP subfamily.</text>
</comment>
<dbReference type="InterPro" id="IPR038565">
    <property type="entry name" value="CLIP_sf"/>
</dbReference>
<dbReference type="CDD" id="cd00190">
    <property type="entry name" value="Tryp_SPc"/>
    <property type="match status" value="1"/>
</dbReference>
<keyword evidence="3 11" id="KW-0732">Signal</keyword>
<evidence type="ECO:0000256" key="2">
    <source>
        <dbReference type="ARBA" id="ARBA00022723"/>
    </source>
</evidence>
<dbReference type="Proteomes" id="UP001445076">
    <property type="component" value="Unassembled WGS sequence"/>
</dbReference>
<evidence type="ECO:0000313" key="13">
    <source>
        <dbReference type="EMBL" id="KAK8750213.1"/>
    </source>
</evidence>
<keyword evidence="8" id="KW-0325">Glycoprotein</keyword>
<feature type="domain" description="Peptidase S1" evidence="12">
    <location>
        <begin position="94"/>
        <end position="354"/>
    </location>
</feature>
<dbReference type="FunFam" id="2.40.10.10:FF:000028">
    <property type="entry name" value="Serine protease easter"/>
    <property type="match status" value="1"/>
</dbReference>
<keyword evidence="2" id="KW-0479">Metal-binding</keyword>
<name>A0AAW0YDV0_CHEQU</name>
<dbReference type="SMART" id="SM00020">
    <property type="entry name" value="Tryp_SPc"/>
    <property type="match status" value="1"/>
</dbReference>
<dbReference type="InterPro" id="IPR033116">
    <property type="entry name" value="TRYPSIN_SER"/>
</dbReference>
<sequence>MYQLKVVCGLAAWSIALLLLLLLQLTSTQRATCRWNCIPLSQCTKLHHLLRNPTKENIAALQSVTCTFERDPKVCCPQSLLPRKCGDGPSLDRIIGGTPAPLGSHPWLALLGYLRPGAQEIEFLCGGSIISELYVLTAAHCLHDSVLEGTKLSLIRLGEWNTKTDPDCEKTLQGDEKCVPPAQNFTAEEIITHPDYNTRVQFSDDIGLIRLNKPIDLSAGIVNAICLPPQNLDIKRISERRGSWAAGWGVTENGSVSNILYHVGLPIVQIEQCKTFDIFSGQLVDEQICAGGRAGQDSCRGDSGGPLIMSGPQGPPFLQIGLVSYGPSPCGARPVPGVYTSISHYRNWIENNMKP</sequence>
<dbReference type="InterPro" id="IPR018114">
    <property type="entry name" value="TRYPSIN_HIS"/>
</dbReference>
<dbReference type="SUPFAM" id="SSF50494">
    <property type="entry name" value="Trypsin-like serine proteases"/>
    <property type="match status" value="1"/>
</dbReference>
<dbReference type="GO" id="GO:0006508">
    <property type="term" value="P:proteolysis"/>
    <property type="evidence" value="ECO:0007669"/>
    <property type="project" value="UniProtKB-KW"/>
</dbReference>
<dbReference type="PRINTS" id="PR00722">
    <property type="entry name" value="CHYMOTRYPSIN"/>
</dbReference>
<keyword evidence="6" id="KW-0106">Calcium</keyword>
<comment type="caution">
    <text evidence="13">The sequence shown here is derived from an EMBL/GenBank/DDBJ whole genome shotgun (WGS) entry which is preliminary data.</text>
</comment>
<evidence type="ECO:0000256" key="8">
    <source>
        <dbReference type="ARBA" id="ARBA00023180"/>
    </source>
</evidence>
<feature type="chain" id="PRO_5043099268" description="CLIP domain-containing serine protease" evidence="11">
    <location>
        <begin position="29"/>
        <end position="355"/>
    </location>
</feature>
<dbReference type="GO" id="GO:0004252">
    <property type="term" value="F:serine-type endopeptidase activity"/>
    <property type="evidence" value="ECO:0007669"/>
    <property type="project" value="UniProtKB-UniRule"/>
</dbReference>
<keyword evidence="11" id="KW-0964">Secreted</keyword>
<evidence type="ECO:0000256" key="3">
    <source>
        <dbReference type="ARBA" id="ARBA00022729"/>
    </source>
</evidence>
<evidence type="ECO:0000256" key="1">
    <source>
        <dbReference type="ARBA" id="ARBA00022670"/>
    </source>
</evidence>
<dbReference type="GO" id="GO:0046872">
    <property type="term" value="F:metal ion binding"/>
    <property type="evidence" value="ECO:0007669"/>
    <property type="project" value="UniProtKB-KW"/>
</dbReference>
<keyword evidence="14" id="KW-1185">Reference proteome</keyword>
<dbReference type="AlphaFoldDB" id="A0AAW0YDV0"/>
<keyword evidence="5 10" id="KW-0720">Serine protease</keyword>
<dbReference type="PROSITE" id="PS00135">
    <property type="entry name" value="TRYPSIN_SER"/>
    <property type="match status" value="1"/>
</dbReference>
<dbReference type="InterPro" id="IPR043504">
    <property type="entry name" value="Peptidase_S1_PA_chymotrypsin"/>
</dbReference>
<dbReference type="EMBL" id="JARKIK010000008">
    <property type="protein sequence ID" value="KAK8750213.1"/>
    <property type="molecule type" value="Genomic_DNA"/>
</dbReference>
<gene>
    <name evidence="13" type="ORF">OTU49_015311</name>
</gene>
<dbReference type="Gene3D" id="3.30.1640.30">
    <property type="match status" value="1"/>
</dbReference>
<evidence type="ECO:0000256" key="4">
    <source>
        <dbReference type="ARBA" id="ARBA00022801"/>
    </source>
</evidence>
<dbReference type="InterPro" id="IPR022700">
    <property type="entry name" value="CLIP"/>
</dbReference>
<evidence type="ECO:0000256" key="6">
    <source>
        <dbReference type="ARBA" id="ARBA00022837"/>
    </source>
</evidence>
<dbReference type="Pfam" id="PF12032">
    <property type="entry name" value="CLIP"/>
    <property type="match status" value="1"/>
</dbReference>
<dbReference type="EC" id="3.4.21.-" evidence="10"/>
<comment type="subcellular location">
    <subcellularLocation>
        <location evidence="11">Secreted</location>
    </subcellularLocation>
</comment>
<evidence type="ECO:0000313" key="14">
    <source>
        <dbReference type="Proteomes" id="UP001445076"/>
    </source>
</evidence>
<dbReference type="InterPro" id="IPR051487">
    <property type="entry name" value="Ser/Thr_Proteases_Immune/Dev"/>
</dbReference>
<organism evidence="13 14">
    <name type="scientific">Cherax quadricarinatus</name>
    <name type="common">Australian red claw crayfish</name>
    <dbReference type="NCBI Taxonomy" id="27406"/>
    <lineage>
        <taxon>Eukaryota</taxon>
        <taxon>Metazoa</taxon>
        <taxon>Ecdysozoa</taxon>
        <taxon>Arthropoda</taxon>
        <taxon>Crustacea</taxon>
        <taxon>Multicrustacea</taxon>
        <taxon>Malacostraca</taxon>
        <taxon>Eumalacostraca</taxon>
        <taxon>Eucarida</taxon>
        <taxon>Decapoda</taxon>
        <taxon>Pleocyemata</taxon>
        <taxon>Astacidea</taxon>
        <taxon>Parastacoidea</taxon>
        <taxon>Parastacidae</taxon>
        <taxon>Cherax</taxon>
    </lineage>
</organism>
<evidence type="ECO:0000256" key="10">
    <source>
        <dbReference type="RuleBase" id="RU363034"/>
    </source>
</evidence>
<evidence type="ECO:0000256" key="5">
    <source>
        <dbReference type="ARBA" id="ARBA00022825"/>
    </source>
</evidence>
<feature type="signal peptide" evidence="11">
    <location>
        <begin position="1"/>
        <end position="28"/>
    </location>
</feature>
<dbReference type="PANTHER" id="PTHR24256">
    <property type="entry name" value="TRYPTASE-RELATED"/>
    <property type="match status" value="1"/>
</dbReference>
<dbReference type="PROSITE" id="PS50240">
    <property type="entry name" value="TRYPSIN_DOM"/>
    <property type="match status" value="1"/>
</dbReference>
<keyword evidence="7" id="KW-1015">Disulfide bond</keyword>
<dbReference type="Pfam" id="PF00089">
    <property type="entry name" value="Trypsin"/>
    <property type="match status" value="1"/>
</dbReference>
<dbReference type="InterPro" id="IPR009003">
    <property type="entry name" value="Peptidase_S1_PA"/>
</dbReference>
<dbReference type="GO" id="GO:0051604">
    <property type="term" value="P:protein maturation"/>
    <property type="evidence" value="ECO:0007669"/>
    <property type="project" value="UniProtKB-ARBA"/>
</dbReference>
<comment type="domain">
    <text evidence="11">The clip domain consists of 35-55 residues which are 'knitted' together usually by 3 conserved disulfide bonds forming a clip-like compact structure.</text>
</comment>
<evidence type="ECO:0000256" key="7">
    <source>
        <dbReference type="ARBA" id="ARBA00023157"/>
    </source>
</evidence>
<evidence type="ECO:0000256" key="9">
    <source>
        <dbReference type="ARBA" id="ARBA00024195"/>
    </source>
</evidence>
<evidence type="ECO:0000256" key="11">
    <source>
        <dbReference type="RuleBase" id="RU366078"/>
    </source>
</evidence>
<dbReference type="PROSITE" id="PS00134">
    <property type="entry name" value="TRYPSIN_HIS"/>
    <property type="match status" value="1"/>
</dbReference>
<protein>
    <recommendedName>
        <fullName evidence="11">CLIP domain-containing serine protease</fullName>
        <ecNumber evidence="10">3.4.21.-</ecNumber>
    </recommendedName>
</protein>
<keyword evidence="4 10" id="KW-0378">Hydrolase</keyword>
<dbReference type="FunFam" id="2.40.10.10:FF:000078">
    <property type="entry name" value="Serine protease H137"/>
    <property type="match status" value="1"/>
</dbReference>
<dbReference type="InterPro" id="IPR001314">
    <property type="entry name" value="Peptidase_S1A"/>
</dbReference>
<dbReference type="InterPro" id="IPR001254">
    <property type="entry name" value="Trypsin_dom"/>
</dbReference>
<dbReference type="Gene3D" id="2.40.10.10">
    <property type="entry name" value="Trypsin-like serine proteases"/>
    <property type="match status" value="2"/>
</dbReference>